<dbReference type="PANTHER" id="PTHR46054:SF3">
    <property type="entry name" value="MATERNAL EFFECT PROTEIN STAUFEN"/>
    <property type="match status" value="1"/>
</dbReference>
<feature type="domain" description="DRBM" evidence="5">
    <location>
        <begin position="515"/>
        <end position="583"/>
    </location>
</feature>
<feature type="compositionally biased region" description="Low complexity" evidence="4">
    <location>
        <begin position="1065"/>
        <end position="1091"/>
    </location>
</feature>
<dbReference type="CDD" id="cd19857">
    <property type="entry name" value="DSRM_STAU_rpt1"/>
    <property type="match status" value="1"/>
</dbReference>
<feature type="region of interest" description="Disordered" evidence="4">
    <location>
        <begin position="896"/>
        <end position="919"/>
    </location>
</feature>
<feature type="compositionally biased region" description="Low complexity" evidence="4">
    <location>
        <begin position="441"/>
        <end position="467"/>
    </location>
</feature>
<evidence type="ECO:0000256" key="4">
    <source>
        <dbReference type="SAM" id="MobiDB-lite"/>
    </source>
</evidence>
<dbReference type="InterPro" id="IPR051740">
    <property type="entry name" value="DRBM-containing_protein"/>
</dbReference>
<feature type="compositionally biased region" description="Low complexity" evidence="4">
    <location>
        <begin position="155"/>
        <end position="177"/>
    </location>
</feature>
<organism evidence="6 7">
    <name type="scientific">Meganyctiphanes norvegica</name>
    <name type="common">Northern krill</name>
    <name type="synonym">Thysanopoda norvegica</name>
    <dbReference type="NCBI Taxonomy" id="48144"/>
    <lineage>
        <taxon>Eukaryota</taxon>
        <taxon>Metazoa</taxon>
        <taxon>Ecdysozoa</taxon>
        <taxon>Arthropoda</taxon>
        <taxon>Crustacea</taxon>
        <taxon>Multicrustacea</taxon>
        <taxon>Malacostraca</taxon>
        <taxon>Eumalacostraca</taxon>
        <taxon>Eucarida</taxon>
        <taxon>Euphausiacea</taxon>
        <taxon>Euphausiidae</taxon>
        <taxon>Meganyctiphanes</taxon>
    </lineage>
</organism>
<reference evidence="6 7" key="1">
    <citation type="submission" date="2024-05" db="EMBL/GenBank/DDBJ databases">
        <authorList>
            <person name="Wallberg A."/>
        </authorList>
    </citation>
    <scope>NUCLEOTIDE SEQUENCE [LARGE SCALE GENOMIC DNA]</scope>
</reference>
<dbReference type="SUPFAM" id="SSF54768">
    <property type="entry name" value="dsRNA-binding domain-like"/>
    <property type="match status" value="5"/>
</dbReference>
<dbReference type="Pfam" id="PF16482">
    <property type="entry name" value="Staufen_C"/>
    <property type="match status" value="1"/>
</dbReference>
<feature type="domain" description="DRBM" evidence="5">
    <location>
        <begin position="600"/>
        <end position="691"/>
    </location>
</feature>
<dbReference type="FunFam" id="3.30.160.20:FF:000007">
    <property type="entry name" value="Double-stranded RNA-binding protein Staufen homolog 1"/>
    <property type="match status" value="1"/>
</dbReference>
<comment type="caution">
    <text evidence="6">The sequence shown here is derived from an EMBL/GenBank/DDBJ whole genome shotgun (WGS) entry which is preliminary data.</text>
</comment>
<dbReference type="GO" id="GO:0035418">
    <property type="term" value="P:protein localization to synapse"/>
    <property type="evidence" value="ECO:0007669"/>
    <property type="project" value="TreeGrafter"/>
</dbReference>
<feature type="compositionally biased region" description="Basic residues" evidence="4">
    <location>
        <begin position="138"/>
        <end position="154"/>
    </location>
</feature>
<keyword evidence="7" id="KW-1185">Reference proteome</keyword>
<keyword evidence="2 3" id="KW-0694">RNA-binding</keyword>
<dbReference type="GO" id="GO:0008298">
    <property type="term" value="P:intracellular mRNA localization"/>
    <property type="evidence" value="ECO:0007669"/>
    <property type="project" value="TreeGrafter"/>
</dbReference>
<dbReference type="GO" id="GO:0032839">
    <property type="term" value="C:dendrite cytoplasm"/>
    <property type="evidence" value="ECO:0007669"/>
    <property type="project" value="GOC"/>
</dbReference>
<gene>
    <name evidence="6" type="ORF">MNOR_LOCUS33242</name>
</gene>
<feature type="domain" description="DRBM" evidence="5">
    <location>
        <begin position="717"/>
        <end position="784"/>
    </location>
</feature>
<dbReference type="SMART" id="SM00358">
    <property type="entry name" value="DSRM"/>
    <property type="match status" value="5"/>
</dbReference>
<feature type="compositionally biased region" description="Low complexity" evidence="4">
    <location>
        <begin position="185"/>
        <end position="204"/>
    </location>
</feature>
<feature type="compositionally biased region" description="Pro residues" evidence="4">
    <location>
        <begin position="97"/>
        <end position="117"/>
    </location>
</feature>
<feature type="region of interest" description="Disordered" evidence="4">
    <location>
        <begin position="1023"/>
        <end position="1091"/>
    </location>
</feature>
<dbReference type="GO" id="GO:0003725">
    <property type="term" value="F:double-stranded RNA binding"/>
    <property type="evidence" value="ECO:0007669"/>
    <property type="project" value="TreeGrafter"/>
</dbReference>
<dbReference type="GO" id="GO:0007281">
    <property type="term" value="P:germ cell development"/>
    <property type="evidence" value="ECO:0007669"/>
    <property type="project" value="TreeGrafter"/>
</dbReference>
<feature type="compositionally biased region" description="Low complexity" evidence="4">
    <location>
        <begin position="300"/>
        <end position="378"/>
    </location>
</feature>
<dbReference type="FunFam" id="3.30.160.20:FF:000024">
    <property type="entry name" value="double-stranded RNA-binding protein Staufen homolog 1 isoform X1"/>
    <property type="match status" value="1"/>
</dbReference>
<sequence length="1187" mass="128735">MPQMAIKLNRTSELITNFAFESPPTSIMLTIPLDRCRLVSMAPMMAPAGGMAVMSQAMSHPGDGSQHQGVGGVAGPDHHTLNAPYHHHHHHHNVPAPHHPPPHHSAPPPTGPPPHSAGPPHSQYHTPHHPSAGGPPHHNQHPNHAPHHGPHHSAPHSGQHNTTHNGPHSGHSVSHGGPHSGPHGGPHSHSGPHSSSHLGSHSGSNSGGLHSGPHSGGPHAGGHHGGQSHPGAHMTQPTTAQQPHHMTHPSHSAVMHHSSHQMSGMGTGGPGLGSSNSSSHQQQQQQQQQHQQQHHHHQQQQHQQLQHQHNQQVQQQVQQHQQIQQHQQSQHQALQQHSQQHHQIQQHQPIQQSLQQQQQAAQHQVVQHQAAQHQHQPQPQQPQPQPHQQQQPQPQPHQQQQQQPHQHQNQHQHQHQHQLQQSQQQSSVQSSGSGPQLSATQQQQQQQPQQQQQQPVQLDTVSSSSNSGGAVGILTNGTGGSSAATSAVVSPVTSTITTPICLANTDPSASSKEKTPMCLINELARYNKIQHQYCLTDEKGPAHKKTFTVTLRLGDNEEYTASGPSIKKAQHSAAATALDKTQFKHPPPKTQRQNKQTKLTPTVELNALAMKRGEAAIYTFMETPRPPNPYGFNMPPNIRAMYNQKYYRSPPLYPIFFVTLRVGTREFIGEGTTAQQAKHNAASKALKIMKTLPMPENANTCTQGDLSDLDPNADLKSPISLVHEIALKRNLTVTFEVIRESGPPHMRTFVTVCVVGEYRTEGEGTGKKVSKKRAAELMLEELRKLPALPPTTLVRIKRKPTTKKKSRNLIKVGHEEQKAAPEYGQGINPISRLIQIQQAKKEKEPVYTLLAERGVPRRREFIMQVTVGTQSAQGSGPNKKLAKRAAAENMLQLLGYSRPQPQPGKPAIKTEGSHHTETDKTRKVTFLEDGVERCNVNGESGVVSNVNVAISNTVSGGGSAIGSGSGGRQLVPGLIMMPDGSALHGYQQVQPQGMNMVGGGGVNIQQTATIAKELLKSGNSPTAEAIKVSGGHTQGHNQGTNVGLNGGQTTLSGVPPQQQQPPQQPQQQQQQQQQQPLQVQQQPPQPQQQQILSNQNVNVVSSNTQAVRPKDQLMYLAQILGLQVQFTDFPKGNKSEFLSLVSLSTNPPHVSHGAGTTIDASHDQACLTALRALAEMGLDTVTAAKKD</sequence>
<feature type="compositionally biased region" description="Low complexity" evidence="4">
    <location>
        <begin position="273"/>
        <end position="291"/>
    </location>
</feature>
<dbReference type="GO" id="GO:0043025">
    <property type="term" value="C:neuronal cell body"/>
    <property type="evidence" value="ECO:0007669"/>
    <property type="project" value="TreeGrafter"/>
</dbReference>
<feature type="compositionally biased region" description="Polar residues" evidence="4">
    <location>
        <begin position="235"/>
        <end position="244"/>
    </location>
</feature>
<feature type="compositionally biased region" description="Gly residues" evidence="4">
    <location>
        <begin position="205"/>
        <end position="225"/>
    </location>
</feature>
<evidence type="ECO:0000313" key="7">
    <source>
        <dbReference type="Proteomes" id="UP001497623"/>
    </source>
</evidence>
<evidence type="ECO:0000259" key="5">
    <source>
        <dbReference type="PROSITE" id="PS50137"/>
    </source>
</evidence>
<evidence type="ECO:0000256" key="1">
    <source>
        <dbReference type="ARBA" id="ARBA00022737"/>
    </source>
</evidence>
<accession>A0AAV2S5C8</accession>
<dbReference type="GO" id="GO:0098964">
    <property type="term" value="P:anterograde dendritic transport of messenger ribonucleoprotein complex"/>
    <property type="evidence" value="ECO:0007669"/>
    <property type="project" value="TreeGrafter"/>
</dbReference>
<protein>
    <recommendedName>
        <fullName evidence="5">DRBM domain-containing protein</fullName>
    </recommendedName>
</protein>
<dbReference type="InterPro" id="IPR014720">
    <property type="entry name" value="dsRBD_dom"/>
</dbReference>
<dbReference type="Proteomes" id="UP001497623">
    <property type="component" value="Unassembled WGS sequence"/>
</dbReference>
<evidence type="ECO:0000256" key="3">
    <source>
        <dbReference type="PROSITE-ProRule" id="PRU00266"/>
    </source>
</evidence>
<name>A0AAV2S5C8_MEGNR</name>
<evidence type="ECO:0000256" key="2">
    <source>
        <dbReference type="ARBA" id="ARBA00022884"/>
    </source>
</evidence>
<dbReference type="GO" id="GO:0003729">
    <property type="term" value="F:mRNA binding"/>
    <property type="evidence" value="ECO:0007669"/>
    <property type="project" value="TreeGrafter"/>
</dbReference>
<dbReference type="FunFam" id="3.30.160.20:FF:000013">
    <property type="entry name" value="double-stranded RNA-binding protein Staufen homolog 2 isoform X3"/>
    <property type="match status" value="1"/>
</dbReference>
<dbReference type="GO" id="GO:0005886">
    <property type="term" value="C:plasma membrane"/>
    <property type="evidence" value="ECO:0007669"/>
    <property type="project" value="TreeGrafter"/>
</dbReference>
<feature type="compositionally biased region" description="Low complexity" evidence="4">
    <location>
        <begin position="417"/>
        <end position="431"/>
    </location>
</feature>
<feature type="region of interest" description="Disordered" evidence="4">
    <location>
        <begin position="57"/>
        <end position="483"/>
    </location>
</feature>
<dbReference type="EMBL" id="CAXKWB010047440">
    <property type="protein sequence ID" value="CAL4165347.1"/>
    <property type="molecule type" value="Genomic_DNA"/>
</dbReference>
<feature type="compositionally biased region" description="Low complexity" evidence="4">
    <location>
        <begin position="386"/>
        <end position="407"/>
    </location>
</feature>
<dbReference type="CDD" id="cd19861">
    <property type="entry name" value="DSRM_STAU_rpt5"/>
    <property type="match status" value="1"/>
</dbReference>
<feature type="compositionally biased region" description="Polar residues" evidence="4">
    <location>
        <begin position="1034"/>
        <end position="1052"/>
    </location>
</feature>
<dbReference type="Pfam" id="PF00035">
    <property type="entry name" value="dsrm"/>
    <property type="match status" value="3"/>
</dbReference>
<keyword evidence="1" id="KW-0677">Repeat</keyword>
<feature type="domain" description="DRBM" evidence="5">
    <location>
        <begin position="828"/>
        <end position="896"/>
    </location>
</feature>
<dbReference type="Gene3D" id="3.30.160.20">
    <property type="match status" value="5"/>
</dbReference>
<proteinExistence type="predicted"/>
<evidence type="ECO:0000313" key="6">
    <source>
        <dbReference type="EMBL" id="CAL4165347.1"/>
    </source>
</evidence>
<dbReference type="GO" id="GO:0010494">
    <property type="term" value="C:cytoplasmic stress granule"/>
    <property type="evidence" value="ECO:0007669"/>
    <property type="project" value="TreeGrafter"/>
</dbReference>
<dbReference type="AlphaFoldDB" id="A0AAV2S5C8"/>
<dbReference type="PANTHER" id="PTHR46054">
    <property type="entry name" value="MATERNAL EFFECT PROTEIN STAUFEN"/>
    <property type="match status" value="1"/>
</dbReference>
<feature type="non-terminal residue" evidence="6">
    <location>
        <position position="1187"/>
    </location>
</feature>
<dbReference type="CDD" id="cd19859">
    <property type="entry name" value="DSRM_STAU_rpt3"/>
    <property type="match status" value="1"/>
</dbReference>
<dbReference type="InterPro" id="IPR032478">
    <property type="entry name" value="Staufen_C"/>
</dbReference>
<dbReference type="PROSITE" id="PS50137">
    <property type="entry name" value="DS_RBD"/>
    <property type="match status" value="4"/>
</dbReference>